<feature type="region of interest" description="Disordered" evidence="1">
    <location>
        <begin position="1"/>
        <end position="38"/>
    </location>
</feature>
<dbReference type="EMBL" id="FMJD01000001">
    <property type="protein sequence ID" value="SCM70285.1"/>
    <property type="molecule type" value="Genomic_DNA"/>
</dbReference>
<dbReference type="AlphaFoldDB" id="A0A212KYA5"/>
<gene>
    <name evidence="2" type="ORF">KL86PLE_10099</name>
</gene>
<organism evidence="2">
    <name type="scientific">uncultured Pleomorphomonas sp</name>
    <dbReference type="NCBI Taxonomy" id="442121"/>
    <lineage>
        <taxon>Bacteria</taxon>
        <taxon>Pseudomonadati</taxon>
        <taxon>Pseudomonadota</taxon>
        <taxon>Alphaproteobacteria</taxon>
        <taxon>Hyphomicrobiales</taxon>
        <taxon>Pleomorphomonadaceae</taxon>
        <taxon>Pleomorphomonas</taxon>
        <taxon>environmental samples</taxon>
    </lineage>
</organism>
<protein>
    <submittedName>
        <fullName evidence="2">Uncharacterized protein</fullName>
    </submittedName>
</protein>
<evidence type="ECO:0000313" key="2">
    <source>
        <dbReference type="EMBL" id="SCM70285.1"/>
    </source>
</evidence>
<accession>A0A212KYA5</accession>
<proteinExistence type="predicted"/>
<feature type="compositionally biased region" description="Basic and acidic residues" evidence="1">
    <location>
        <begin position="22"/>
        <end position="36"/>
    </location>
</feature>
<reference evidence="2" key="1">
    <citation type="submission" date="2016-08" db="EMBL/GenBank/DDBJ databases">
        <authorList>
            <person name="Seilhamer J.J."/>
        </authorList>
    </citation>
    <scope>NUCLEOTIDE SEQUENCE</scope>
    <source>
        <strain evidence="2">86</strain>
    </source>
</reference>
<evidence type="ECO:0000256" key="1">
    <source>
        <dbReference type="SAM" id="MobiDB-lite"/>
    </source>
</evidence>
<name>A0A212KYA5_9HYPH</name>
<sequence>MLPATRRTAGRDATSEGPGSAHRPENHTGGRADLSDPRLPVSFRRFFKQTANRLDALKYREQGFGLRSLITCVKSHMQGDQIGRRSIPRNVKRLPFRTG</sequence>